<protein>
    <submittedName>
        <fullName evidence="1">Retrotransposon protein</fullName>
    </submittedName>
</protein>
<proteinExistence type="predicted"/>
<comment type="caution">
    <text evidence="1">The sequence shown here is derived from an EMBL/GenBank/DDBJ whole genome shotgun (WGS) entry which is preliminary data.</text>
</comment>
<dbReference type="PANTHER" id="PTHR33064">
    <property type="entry name" value="POL PROTEIN"/>
    <property type="match status" value="1"/>
</dbReference>
<sequence>MKEISFLGHVISGEGIVVDPEKVEAVLQWSTPESVTEIRSFLGLAGYYRRFIEGFSKLAMPLT</sequence>
<dbReference type="EMBL" id="LXQA010649343">
    <property type="protein sequence ID" value="MCI64099.1"/>
    <property type="molecule type" value="Genomic_DNA"/>
</dbReference>
<keyword evidence="2" id="KW-1185">Reference proteome</keyword>
<dbReference type="InterPro" id="IPR051320">
    <property type="entry name" value="Viral_Replic_Matur_Polypro"/>
</dbReference>
<organism evidence="1 2">
    <name type="scientific">Trifolium medium</name>
    <dbReference type="NCBI Taxonomy" id="97028"/>
    <lineage>
        <taxon>Eukaryota</taxon>
        <taxon>Viridiplantae</taxon>
        <taxon>Streptophyta</taxon>
        <taxon>Embryophyta</taxon>
        <taxon>Tracheophyta</taxon>
        <taxon>Spermatophyta</taxon>
        <taxon>Magnoliopsida</taxon>
        <taxon>eudicotyledons</taxon>
        <taxon>Gunneridae</taxon>
        <taxon>Pentapetalae</taxon>
        <taxon>rosids</taxon>
        <taxon>fabids</taxon>
        <taxon>Fabales</taxon>
        <taxon>Fabaceae</taxon>
        <taxon>Papilionoideae</taxon>
        <taxon>50 kb inversion clade</taxon>
        <taxon>NPAAA clade</taxon>
        <taxon>Hologalegina</taxon>
        <taxon>IRL clade</taxon>
        <taxon>Trifolieae</taxon>
        <taxon>Trifolium</taxon>
    </lineage>
</organism>
<dbReference type="PANTHER" id="PTHR33064:SF37">
    <property type="entry name" value="RIBONUCLEASE H"/>
    <property type="match status" value="1"/>
</dbReference>
<accession>A0A392TT78</accession>
<dbReference type="InterPro" id="IPR043128">
    <property type="entry name" value="Rev_trsase/Diguanyl_cyclase"/>
</dbReference>
<feature type="non-terminal residue" evidence="1">
    <location>
        <position position="63"/>
    </location>
</feature>
<dbReference type="Gene3D" id="3.30.70.270">
    <property type="match status" value="1"/>
</dbReference>
<dbReference type="Proteomes" id="UP000265520">
    <property type="component" value="Unassembled WGS sequence"/>
</dbReference>
<reference evidence="1 2" key="1">
    <citation type="journal article" date="2018" name="Front. Plant Sci.">
        <title>Red Clover (Trifolium pratense) and Zigzag Clover (T. medium) - A Picture of Genomic Similarities and Differences.</title>
        <authorList>
            <person name="Dluhosova J."/>
            <person name="Istvanek J."/>
            <person name="Nedelnik J."/>
            <person name="Repkova J."/>
        </authorList>
    </citation>
    <scope>NUCLEOTIDE SEQUENCE [LARGE SCALE GENOMIC DNA]</scope>
    <source>
        <strain evidence="2">cv. 10/8</strain>
        <tissue evidence="1">Leaf</tissue>
    </source>
</reference>
<dbReference type="SUPFAM" id="SSF56672">
    <property type="entry name" value="DNA/RNA polymerases"/>
    <property type="match status" value="1"/>
</dbReference>
<dbReference type="InterPro" id="IPR043502">
    <property type="entry name" value="DNA/RNA_pol_sf"/>
</dbReference>
<dbReference type="AlphaFoldDB" id="A0A392TT78"/>
<evidence type="ECO:0000313" key="2">
    <source>
        <dbReference type="Proteomes" id="UP000265520"/>
    </source>
</evidence>
<name>A0A392TT78_9FABA</name>
<evidence type="ECO:0000313" key="1">
    <source>
        <dbReference type="EMBL" id="MCI64099.1"/>
    </source>
</evidence>